<evidence type="ECO:0008006" key="4">
    <source>
        <dbReference type="Google" id="ProtNLM"/>
    </source>
</evidence>
<dbReference type="InterPro" id="IPR051683">
    <property type="entry name" value="Enoyl-CoA_Hydratase/Isomerase"/>
</dbReference>
<dbReference type="Gene3D" id="1.10.12.10">
    <property type="entry name" value="Lyase 2-enoyl-coa Hydratase, Chain A, domain 2"/>
    <property type="match status" value="1"/>
</dbReference>
<proteinExistence type="inferred from homology"/>
<dbReference type="CDD" id="cd06558">
    <property type="entry name" value="crotonase-like"/>
    <property type="match status" value="1"/>
</dbReference>
<dbReference type="SUPFAM" id="SSF52096">
    <property type="entry name" value="ClpP/crotonase"/>
    <property type="match status" value="1"/>
</dbReference>
<protein>
    <recommendedName>
        <fullName evidence="4">Enoyl-CoA hydratase</fullName>
    </recommendedName>
</protein>
<dbReference type="InterPro" id="IPR029045">
    <property type="entry name" value="ClpP/crotonase-like_dom_sf"/>
</dbReference>
<evidence type="ECO:0000313" key="2">
    <source>
        <dbReference type="EMBL" id="KAG2177322.1"/>
    </source>
</evidence>
<comment type="caution">
    <text evidence="2">The sequence shown here is derived from an EMBL/GenBank/DDBJ whole genome shotgun (WGS) entry which is preliminary data.</text>
</comment>
<reference evidence="2" key="1">
    <citation type="submission" date="2020-12" db="EMBL/GenBank/DDBJ databases">
        <title>Metabolic potential, ecology and presence of endohyphal bacteria is reflected in genomic diversity of Mucoromycotina.</title>
        <authorList>
            <person name="Muszewska A."/>
            <person name="Okrasinska A."/>
            <person name="Steczkiewicz K."/>
            <person name="Drgas O."/>
            <person name="Orlowska M."/>
            <person name="Perlinska-Lenart U."/>
            <person name="Aleksandrzak-Piekarczyk T."/>
            <person name="Szatraj K."/>
            <person name="Zielenkiewicz U."/>
            <person name="Pilsyk S."/>
            <person name="Malc E."/>
            <person name="Mieczkowski P."/>
            <person name="Kruszewska J.S."/>
            <person name="Biernat P."/>
            <person name="Pawlowska J."/>
        </authorList>
    </citation>
    <scope>NUCLEOTIDE SEQUENCE</scope>
    <source>
        <strain evidence="2">WA0000067209</strain>
    </source>
</reference>
<dbReference type="InterPro" id="IPR001753">
    <property type="entry name" value="Enoyl-CoA_hydra/iso"/>
</dbReference>
<dbReference type="PANTHER" id="PTHR42964:SF1">
    <property type="entry name" value="POLYKETIDE BIOSYNTHESIS ENOYL-COA HYDRATASE PKSH-RELATED"/>
    <property type="match status" value="1"/>
</dbReference>
<dbReference type="PANTHER" id="PTHR42964">
    <property type="entry name" value="ENOYL-COA HYDRATASE"/>
    <property type="match status" value="1"/>
</dbReference>
<name>A0A8H7UD97_MORIS</name>
<keyword evidence="3" id="KW-1185">Reference proteome</keyword>
<evidence type="ECO:0000313" key="3">
    <source>
        <dbReference type="Proteomes" id="UP000654370"/>
    </source>
</evidence>
<sequence length="266" mass="29527">MSAEEPILLNIDKHVATITLNRPKRGNSLTAQLNEQLLNTLKRVAADETIRVLILTGSGKYFCTGMDLGSSSGDHSPDVAVEKGMEVYDYLYQFPKPVIARLNGPALGGGVGLMFACNIRIASKEFYVALTEVKRGLIPAMISQYIVPEIGQFKANEYMLTGRRVSAEEGFRQNFLSLVVEHDQLDQAVNKYVDLLAESAPGAMRDIKNLVKVVGGKSDADRHENKEYIKKAFVKMMNSPEAAYGIMSFTQKKKPDWDEFIKSSKL</sequence>
<gene>
    <name evidence="2" type="ORF">INT43_007979</name>
</gene>
<dbReference type="Pfam" id="PF00378">
    <property type="entry name" value="ECH_1"/>
    <property type="match status" value="1"/>
</dbReference>
<comment type="similarity">
    <text evidence="1">Belongs to the enoyl-CoA hydratase/isomerase family.</text>
</comment>
<accession>A0A8H7UD97</accession>
<dbReference type="OrthoDB" id="448450at2759"/>
<dbReference type="AlphaFoldDB" id="A0A8H7UD97"/>
<dbReference type="InterPro" id="IPR014748">
    <property type="entry name" value="Enoyl-CoA_hydra_C"/>
</dbReference>
<dbReference type="Proteomes" id="UP000654370">
    <property type="component" value="Unassembled WGS sequence"/>
</dbReference>
<dbReference type="Gene3D" id="3.90.226.10">
    <property type="entry name" value="2-enoyl-CoA Hydratase, Chain A, domain 1"/>
    <property type="match status" value="1"/>
</dbReference>
<organism evidence="2 3">
    <name type="scientific">Mortierella isabellina</name>
    <name type="common">Filamentous fungus</name>
    <name type="synonym">Umbelopsis isabellina</name>
    <dbReference type="NCBI Taxonomy" id="91625"/>
    <lineage>
        <taxon>Eukaryota</taxon>
        <taxon>Fungi</taxon>
        <taxon>Fungi incertae sedis</taxon>
        <taxon>Mucoromycota</taxon>
        <taxon>Mucoromycotina</taxon>
        <taxon>Umbelopsidomycetes</taxon>
        <taxon>Umbelopsidales</taxon>
        <taxon>Umbelopsidaceae</taxon>
        <taxon>Umbelopsis</taxon>
    </lineage>
</organism>
<evidence type="ECO:0000256" key="1">
    <source>
        <dbReference type="ARBA" id="ARBA00005254"/>
    </source>
</evidence>
<dbReference type="EMBL" id="JAEPQZ010000009">
    <property type="protein sequence ID" value="KAG2177322.1"/>
    <property type="molecule type" value="Genomic_DNA"/>
</dbReference>